<reference evidence="2 3" key="1">
    <citation type="submission" date="2019-09" db="EMBL/GenBank/DDBJ databases">
        <title>Bird 10,000 Genomes (B10K) Project - Family phase.</title>
        <authorList>
            <person name="Zhang G."/>
        </authorList>
    </citation>
    <scope>NUCLEOTIDE SEQUENCE [LARGE SCALE GENOMIC DNA]</scope>
    <source>
        <strain evidence="2">OUT-0051</strain>
        <tissue evidence="2">Kidney</tissue>
    </source>
</reference>
<protein>
    <submittedName>
        <fullName evidence="2">ODF3A protein</fullName>
    </submittedName>
</protein>
<feature type="region of interest" description="Disordered" evidence="1">
    <location>
        <begin position="106"/>
        <end position="130"/>
    </location>
</feature>
<evidence type="ECO:0000313" key="2">
    <source>
        <dbReference type="EMBL" id="NWZ29693.1"/>
    </source>
</evidence>
<feature type="non-terminal residue" evidence="2">
    <location>
        <position position="1"/>
    </location>
</feature>
<dbReference type="EMBL" id="VZSO01001950">
    <property type="protein sequence ID" value="NWZ29693.1"/>
    <property type="molecule type" value="Genomic_DNA"/>
</dbReference>
<name>A0A7K7LG06_9AVES</name>
<gene>
    <name evidence="2" type="primary">Odf3</name>
    <name evidence="2" type="ORF">ASASCU_R04806</name>
</gene>
<comment type="caution">
    <text evidence="2">The sequence shown here is derived from an EMBL/GenBank/DDBJ whole genome shotgun (WGS) entry which is preliminary data.</text>
</comment>
<organism evidence="2 3">
    <name type="scientific">Asarcornis scutulata</name>
    <dbReference type="NCBI Taxonomy" id="75869"/>
    <lineage>
        <taxon>Eukaryota</taxon>
        <taxon>Metazoa</taxon>
        <taxon>Chordata</taxon>
        <taxon>Craniata</taxon>
        <taxon>Vertebrata</taxon>
        <taxon>Euteleostomi</taxon>
        <taxon>Archelosauria</taxon>
        <taxon>Archosauria</taxon>
        <taxon>Dinosauria</taxon>
        <taxon>Saurischia</taxon>
        <taxon>Theropoda</taxon>
        <taxon>Coelurosauria</taxon>
        <taxon>Aves</taxon>
        <taxon>Neognathae</taxon>
        <taxon>Galloanserae</taxon>
        <taxon>Anseriformes</taxon>
        <taxon>Anatidae</taxon>
        <taxon>Anatinae</taxon>
        <taxon>Asarcornis</taxon>
    </lineage>
</organism>
<evidence type="ECO:0000256" key="1">
    <source>
        <dbReference type="SAM" id="MobiDB-lite"/>
    </source>
</evidence>
<proteinExistence type="predicted"/>
<dbReference type="Proteomes" id="UP000525565">
    <property type="component" value="Unassembled WGS sequence"/>
</dbReference>
<accession>A0A7K7LG06</accession>
<feature type="compositionally biased region" description="Polar residues" evidence="1">
    <location>
        <begin position="41"/>
        <end position="60"/>
    </location>
</feature>
<feature type="non-terminal residue" evidence="2">
    <location>
        <position position="130"/>
    </location>
</feature>
<sequence length="130" mass="13756">GDYHTEASNKHVFKCPPVQSMAFQHEASRADQPPGKATPSKADNCSLSELQGQPAVSASKASPGLGKEKSADLCPTRSLSLSQTPGPTAFPKIEVDTYKRRAPIYTTGAQTKLGGDRTVKPGPADYRTGK</sequence>
<evidence type="ECO:0000313" key="3">
    <source>
        <dbReference type="Proteomes" id="UP000525565"/>
    </source>
</evidence>
<feature type="compositionally biased region" description="Polar residues" evidence="1">
    <location>
        <begin position="77"/>
        <end position="86"/>
    </location>
</feature>
<dbReference type="AlphaFoldDB" id="A0A7K7LG06"/>
<keyword evidence="3" id="KW-1185">Reference proteome</keyword>
<feature type="region of interest" description="Disordered" evidence="1">
    <location>
        <begin position="23"/>
        <end position="92"/>
    </location>
</feature>